<proteinExistence type="predicted"/>
<feature type="transmembrane region" description="Helical" evidence="1">
    <location>
        <begin position="87"/>
        <end position="107"/>
    </location>
</feature>
<accession>A0A8H4AZ86</accession>
<keyword evidence="1" id="KW-0472">Membrane</keyword>
<dbReference type="Proteomes" id="UP000439903">
    <property type="component" value="Unassembled WGS sequence"/>
</dbReference>
<feature type="transmembrane region" description="Helical" evidence="1">
    <location>
        <begin position="54"/>
        <end position="75"/>
    </location>
</feature>
<dbReference type="EMBL" id="WTPW01000109">
    <property type="protein sequence ID" value="KAF0546677.1"/>
    <property type="molecule type" value="Genomic_DNA"/>
</dbReference>
<keyword evidence="3" id="KW-1185">Reference proteome</keyword>
<evidence type="ECO:0008006" key="4">
    <source>
        <dbReference type="Google" id="ProtNLM"/>
    </source>
</evidence>
<feature type="transmembrane region" description="Helical" evidence="1">
    <location>
        <begin position="12"/>
        <end position="34"/>
    </location>
</feature>
<comment type="caution">
    <text evidence="2">The sequence shown here is derived from an EMBL/GenBank/DDBJ whole genome shotgun (WGS) entry which is preliminary data.</text>
</comment>
<keyword evidence="1" id="KW-0812">Transmembrane</keyword>
<keyword evidence="1" id="KW-1133">Transmembrane helix</keyword>
<organism evidence="2 3">
    <name type="scientific">Gigaspora margarita</name>
    <dbReference type="NCBI Taxonomy" id="4874"/>
    <lineage>
        <taxon>Eukaryota</taxon>
        <taxon>Fungi</taxon>
        <taxon>Fungi incertae sedis</taxon>
        <taxon>Mucoromycota</taxon>
        <taxon>Glomeromycotina</taxon>
        <taxon>Glomeromycetes</taxon>
        <taxon>Diversisporales</taxon>
        <taxon>Gigasporaceae</taxon>
        <taxon>Gigaspora</taxon>
    </lineage>
</organism>
<reference evidence="2 3" key="1">
    <citation type="journal article" date="2019" name="Environ. Microbiol.">
        <title>At the nexus of three kingdoms: the genome of the mycorrhizal fungus Gigaspora margarita provides insights into plant, endobacterial and fungal interactions.</title>
        <authorList>
            <person name="Venice F."/>
            <person name="Ghignone S."/>
            <person name="Salvioli di Fossalunga A."/>
            <person name="Amselem J."/>
            <person name="Novero M."/>
            <person name="Xianan X."/>
            <person name="Sedzielewska Toro K."/>
            <person name="Morin E."/>
            <person name="Lipzen A."/>
            <person name="Grigoriev I.V."/>
            <person name="Henrissat B."/>
            <person name="Martin F.M."/>
            <person name="Bonfante P."/>
        </authorList>
    </citation>
    <scope>NUCLEOTIDE SEQUENCE [LARGE SCALE GENOMIC DNA]</scope>
    <source>
        <strain evidence="2 3">BEG34</strain>
    </source>
</reference>
<sequence length="204" mass="23165">MNLRNINKCCFCIKLKTGVIIISIIWLLFGAFGIVNTFVANDSIYFVNINGLKYVLFAGNLLISLAALSGIIFWLSGKPNLIIIYSYFAYAIVAILLIIDLINMIAYKTNKNGNLQFCHDKLKSNPEFASKTDSDLNNICNGLFRKFFIIFIIITGLHFVISSYFAIIVAAYANTFKGHHDDSSGYYLTRDPRDPRNYRQPYKI</sequence>
<evidence type="ECO:0000313" key="3">
    <source>
        <dbReference type="Proteomes" id="UP000439903"/>
    </source>
</evidence>
<dbReference type="OrthoDB" id="2429719at2759"/>
<feature type="transmembrane region" description="Helical" evidence="1">
    <location>
        <begin position="147"/>
        <end position="173"/>
    </location>
</feature>
<name>A0A8H4AZ86_GIGMA</name>
<dbReference type="AlphaFoldDB" id="A0A8H4AZ86"/>
<evidence type="ECO:0000313" key="2">
    <source>
        <dbReference type="EMBL" id="KAF0546677.1"/>
    </source>
</evidence>
<protein>
    <recommendedName>
        <fullName evidence="4">Tetraspanin</fullName>
    </recommendedName>
</protein>
<evidence type="ECO:0000256" key="1">
    <source>
        <dbReference type="SAM" id="Phobius"/>
    </source>
</evidence>
<gene>
    <name evidence="2" type="ORF">F8M41_001002</name>
</gene>